<keyword evidence="3" id="KW-0548">Nucleotidyltransferase</keyword>
<protein>
    <submittedName>
        <fullName evidence="3">RNA-directed DNA polymerase from mobile element jockey-like</fullName>
    </submittedName>
</protein>
<accession>A0A3M7P6S8</accession>
<organism evidence="3 4">
    <name type="scientific">Brachionus plicatilis</name>
    <name type="common">Marine rotifer</name>
    <name type="synonym">Brachionus muelleri</name>
    <dbReference type="NCBI Taxonomy" id="10195"/>
    <lineage>
        <taxon>Eukaryota</taxon>
        <taxon>Metazoa</taxon>
        <taxon>Spiralia</taxon>
        <taxon>Gnathifera</taxon>
        <taxon>Rotifera</taxon>
        <taxon>Eurotatoria</taxon>
        <taxon>Monogononta</taxon>
        <taxon>Pseudotrocha</taxon>
        <taxon>Ploima</taxon>
        <taxon>Brachionidae</taxon>
        <taxon>Brachionus</taxon>
    </lineage>
</organism>
<dbReference type="InterPro" id="IPR000477">
    <property type="entry name" value="RT_dom"/>
</dbReference>
<dbReference type="Gene3D" id="3.60.10.10">
    <property type="entry name" value="Endonuclease/exonuclease/phosphatase"/>
    <property type="match status" value="1"/>
</dbReference>
<evidence type="ECO:0000313" key="4">
    <source>
        <dbReference type="Proteomes" id="UP000276133"/>
    </source>
</evidence>
<gene>
    <name evidence="3" type="ORF">BpHYR1_031808</name>
</gene>
<feature type="domain" description="Reverse transcriptase" evidence="2">
    <location>
        <begin position="553"/>
        <end position="639"/>
    </location>
</feature>
<feature type="coiled-coil region" evidence="1">
    <location>
        <begin position="355"/>
        <end position="389"/>
    </location>
</feature>
<dbReference type="STRING" id="10195.A0A3M7P6S8"/>
<evidence type="ECO:0000313" key="3">
    <source>
        <dbReference type="EMBL" id="RMZ94723.1"/>
    </source>
</evidence>
<name>A0A3M7P6S8_BRAPC</name>
<keyword evidence="3" id="KW-0808">Transferase</keyword>
<proteinExistence type="predicted"/>
<feature type="non-terminal residue" evidence="3">
    <location>
        <position position="785"/>
    </location>
</feature>
<dbReference type="EMBL" id="REGN01012851">
    <property type="protein sequence ID" value="RMZ94723.1"/>
    <property type="molecule type" value="Genomic_DNA"/>
</dbReference>
<keyword evidence="3" id="KW-0695">RNA-directed DNA polymerase</keyword>
<reference evidence="3 4" key="1">
    <citation type="journal article" date="2018" name="Sci. Rep.">
        <title>Genomic signatures of local adaptation to the degree of environmental predictability in rotifers.</title>
        <authorList>
            <person name="Franch-Gras L."/>
            <person name="Hahn C."/>
            <person name="Garcia-Roger E.M."/>
            <person name="Carmona M.J."/>
            <person name="Serra M."/>
            <person name="Gomez A."/>
        </authorList>
    </citation>
    <scope>NUCLEOTIDE SEQUENCE [LARGE SCALE GENOMIC DNA]</scope>
    <source>
        <strain evidence="3">HYR1</strain>
    </source>
</reference>
<evidence type="ECO:0000256" key="1">
    <source>
        <dbReference type="SAM" id="Coils"/>
    </source>
</evidence>
<dbReference type="PANTHER" id="PTHR19446">
    <property type="entry name" value="REVERSE TRANSCRIPTASES"/>
    <property type="match status" value="1"/>
</dbReference>
<dbReference type="SUPFAM" id="SSF56672">
    <property type="entry name" value="DNA/RNA polymerases"/>
    <property type="match status" value="1"/>
</dbReference>
<dbReference type="GO" id="GO:0003964">
    <property type="term" value="F:RNA-directed DNA polymerase activity"/>
    <property type="evidence" value="ECO:0007669"/>
    <property type="project" value="UniProtKB-KW"/>
</dbReference>
<dbReference type="InterPro" id="IPR036691">
    <property type="entry name" value="Endo/exonu/phosph_ase_sf"/>
</dbReference>
<dbReference type="Pfam" id="PF00078">
    <property type="entry name" value="RVT_1"/>
    <property type="match status" value="1"/>
</dbReference>
<dbReference type="AlphaFoldDB" id="A0A3M7P6S8"/>
<comment type="caution">
    <text evidence="3">The sequence shown here is derived from an EMBL/GenBank/DDBJ whole genome shotgun (WGS) entry which is preliminary data.</text>
</comment>
<keyword evidence="4" id="KW-1185">Reference proteome</keyword>
<dbReference type="SUPFAM" id="SSF56219">
    <property type="entry name" value="DNase I-like"/>
    <property type="match status" value="1"/>
</dbReference>
<keyword evidence="1" id="KW-0175">Coiled coil</keyword>
<dbReference type="Proteomes" id="UP000276133">
    <property type="component" value="Unassembled WGS sequence"/>
</dbReference>
<dbReference type="CDD" id="cd01650">
    <property type="entry name" value="RT_nLTR_like"/>
    <property type="match status" value="1"/>
</dbReference>
<sequence>MGRPFGGIGWLINKSLLKNYEVVFINERISYIELLNVIIIGVYLTSNNSSQSSLNEHIYDIATLENLILNSDSKDKELLIIGDFNSDPIRSKKFDLQLIDLMVDQNLEALDLKFKQNVDYTFHNVKNRSLIDHVIAKKTNCLKIDEVKIIEPCELNLSDHLPIRTKMRIPKNLLKNLNILEKEYPKSKIPKIKWNNANTQIEYQTCLENRLLKLKLIDELKLLNETNTEFQLTKILNTVHSEMTASSSEIQKKLELKSKIKKKKFWWDKEMEELHVKMKYFLKVYKNSDFKDQNSNLHYKIYKRRFRNEQRKRIKLKDEKKAWMLNLCYKESDKFWKTVKKRREILKTTFENLFNEKIIKETEKQQEYLKELKLEVLEYEDKIKDYRQPYEISEGEIKSILKCLKNGKGIGFSDISNEMYKYGMSDTLVTIIKLIMEKIIQFGQIPKFFNIGKIIPVIKDETKSCNDLNNIRPITISDVVSNIFEKIMLNEIMKSHDDPERQLGFKKNSSCSHAIFAVKETISYYNKKNKKVYGCAIDASKAFDKINREILFKKLKDKHFTGVVMYADDILLLTQSLKELQEAINICEKYGIQLEIKFNPEKTQYIVFGGKLKDNEEKPRMYNQEIKCFEKIRYLGVILNRKNNNKDQVESRIRTAYRSFSSLRNLQIDNNFLENKIKTHLYKVFVRPTLTYGFENYALSREQIRKLQTTEATMIKNMLNLKKSSRTTNLLNALGLEKMETKLLKGKLAFFKRLLPNNLTSAILGEFEKNDIKKEDLSKKSTIKE</sequence>
<evidence type="ECO:0000259" key="2">
    <source>
        <dbReference type="Pfam" id="PF00078"/>
    </source>
</evidence>
<dbReference type="InterPro" id="IPR043502">
    <property type="entry name" value="DNA/RNA_pol_sf"/>
</dbReference>
<dbReference type="OrthoDB" id="9802488at2759"/>